<dbReference type="Pfam" id="PF00884">
    <property type="entry name" value="Sulfatase"/>
    <property type="match status" value="1"/>
</dbReference>
<dbReference type="RefSeq" id="XP_056072462.1">
    <property type="nucleotide sequence ID" value="XM_056215195.1"/>
</dbReference>
<gene>
    <name evidence="7" type="ORF">N0V89_006425</name>
</gene>
<dbReference type="Proteomes" id="UP001140513">
    <property type="component" value="Unassembled WGS sequence"/>
</dbReference>
<dbReference type="PANTHER" id="PTHR43108">
    <property type="entry name" value="N-ACETYLGLUCOSAMINE-6-SULFATASE FAMILY MEMBER"/>
    <property type="match status" value="1"/>
</dbReference>
<evidence type="ECO:0000256" key="1">
    <source>
        <dbReference type="ARBA" id="ARBA00008779"/>
    </source>
</evidence>
<dbReference type="OrthoDB" id="96314at2759"/>
<comment type="caution">
    <text evidence="7">The sequence shown here is derived from an EMBL/GenBank/DDBJ whole genome shotgun (WGS) entry which is preliminary data.</text>
</comment>
<dbReference type="AlphaFoldDB" id="A0A9W8XP38"/>
<dbReference type="InterPro" id="IPR024607">
    <property type="entry name" value="Sulfatase_CS"/>
</dbReference>
<dbReference type="InterPro" id="IPR000917">
    <property type="entry name" value="Sulfatase_N"/>
</dbReference>
<evidence type="ECO:0000256" key="3">
    <source>
        <dbReference type="ARBA" id="ARBA00022801"/>
    </source>
</evidence>
<keyword evidence="8" id="KW-1185">Reference proteome</keyword>
<feature type="chain" id="PRO_5040751555" description="Sulfatase N-terminal domain-containing protein" evidence="5">
    <location>
        <begin position="17"/>
        <end position="175"/>
    </location>
</feature>
<dbReference type="GO" id="GO:0008449">
    <property type="term" value="F:N-acetylglucosamine-6-sulfatase activity"/>
    <property type="evidence" value="ECO:0007669"/>
    <property type="project" value="TreeGrafter"/>
</dbReference>
<sequence>MAPLILLLFNATATFAQENTTAANTQEAPDTAVAGQKHNVVFILTDDQDQRMDSLSHMPKVQKLLINEGTHYQRHYAPTALCCPARVSIWTGLHAHNHQVTSVSGKWGGWTKLVERGLNNKYLPIWLREHGYKTYYSGKLYNGMSEENGIEKMTAKGWTEAVRIAPRSNRGLSRL</sequence>
<evidence type="ECO:0000313" key="7">
    <source>
        <dbReference type="EMBL" id="KAJ4354688.1"/>
    </source>
</evidence>
<keyword evidence="2 5" id="KW-0732">Signal</keyword>
<name>A0A9W8XP38_9PLEO</name>
<dbReference type="PANTHER" id="PTHR43108:SF8">
    <property type="entry name" value="SD21168P"/>
    <property type="match status" value="1"/>
</dbReference>
<protein>
    <recommendedName>
        <fullName evidence="6">Sulfatase N-terminal domain-containing protein</fullName>
    </recommendedName>
</protein>
<evidence type="ECO:0000256" key="5">
    <source>
        <dbReference type="SAM" id="SignalP"/>
    </source>
</evidence>
<dbReference type="InterPro" id="IPR017850">
    <property type="entry name" value="Alkaline_phosphatase_core_sf"/>
</dbReference>
<proteinExistence type="inferred from homology"/>
<evidence type="ECO:0000256" key="2">
    <source>
        <dbReference type="ARBA" id="ARBA00022729"/>
    </source>
</evidence>
<reference evidence="7" key="1">
    <citation type="submission" date="2022-10" db="EMBL/GenBank/DDBJ databases">
        <title>Tapping the CABI collections for fungal endophytes: first genome assemblies for Collariella, Neodidymelliopsis, Ascochyta clinopodiicola, Didymella pomorum, Didymosphaeria variabile, Neocosmospora piperis and Neocucurbitaria cava.</title>
        <authorList>
            <person name="Hill R."/>
        </authorList>
    </citation>
    <scope>NUCLEOTIDE SEQUENCE</scope>
    <source>
        <strain evidence="7">IMI 356815</strain>
    </source>
</reference>
<dbReference type="PROSITE" id="PS00523">
    <property type="entry name" value="SULFATASE_1"/>
    <property type="match status" value="1"/>
</dbReference>
<feature type="signal peptide" evidence="5">
    <location>
        <begin position="1"/>
        <end position="16"/>
    </location>
</feature>
<organism evidence="7 8">
    <name type="scientific">Didymosphaeria variabile</name>
    <dbReference type="NCBI Taxonomy" id="1932322"/>
    <lineage>
        <taxon>Eukaryota</taxon>
        <taxon>Fungi</taxon>
        <taxon>Dikarya</taxon>
        <taxon>Ascomycota</taxon>
        <taxon>Pezizomycotina</taxon>
        <taxon>Dothideomycetes</taxon>
        <taxon>Pleosporomycetidae</taxon>
        <taxon>Pleosporales</taxon>
        <taxon>Massarineae</taxon>
        <taxon>Didymosphaeriaceae</taxon>
        <taxon>Didymosphaeria</taxon>
    </lineage>
</organism>
<dbReference type="EMBL" id="JAPEUX010000004">
    <property type="protein sequence ID" value="KAJ4354688.1"/>
    <property type="molecule type" value="Genomic_DNA"/>
</dbReference>
<feature type="domain" description="Sulfatase N-terminal" evidence="6">
    <location>
        <begin position="39"/>
        <end position="152"/>
    </location>
</feature>
<accession>A0A9W8XP38</accession>
<evidence type="ECO:0000256" key="4">
    <source>
        <dbReference type="ARBA" id="ARBA00023180"/>
    </source>
</evidence>
<dbReference type="GO" id="GO:0005539">
    <property type="term" value="F:glycosaminoglycan binding"/>
    <property type="evidence" value="ECO:0007669"/>
    <property type="project" value="TreeGrafter"/>
</dbReference>
<comment type="similarity">
    <text evidence="1">Belongs to the sulfatase family.</text>
</comment>
<keyword evidence="4" id="KW-0325">Glycoprotein</keyword>
<keyword evidence="3" id="KW-0378">Hydrolase</keyword>
<evidence type="ECO:0000259" key="6">
    <source>
        <dbReference type="Pfam" id="PF00884"/>
    </source>
</evidence>
<dbReference type="SUPFAM" id="SSF53649">
    <property type="entry name" value="Alkaline phosphatase-like"/>
    <property type="match status" value="1"/>
</dbReference>
<evidence type="ECO:0000313" key="8">
    <source>
        <dbReference type="Proteomes" id="UP001140513"/>
    </source>
</evidence>
<dbReference type="Gene3D" id="3.40.720.10">
    <property type="entry name" value="Alkaline Phosphatase, subunit A"/>
    <property type="match status" value="1"/>
</dbReference>
<dbReference type="GeneID" id="80909955"/>